<accession>A0A917GPJ6</accession>
<evidence type="ECO:0000313" key="9">
    <source>
        <dbReference type="EMBL" id="GGG52625.1"/>
    </source>
</evidence>
<keyword evidence="2" id="KW-0805">Transcription regulation</keyword>
<evidence type="ECO:0000256" key="2">
    <source>
        <dbReference type="ARBA" id="ARBA00023015"/>
    </source>
</evidence>
<dbReference type="CDD" id="cd17535">
    <property type="entry name" value="REC_NarL-like"/>
    <property type="match status" value="1"/>
</dbReference>
<dbReference type="GO" id="GO:0003677">
    <property type="term" value="F:DNA binding"/>
    <property type="evidence" value="ECO:0007669"/>
    <property type="project" value="UniProtKB-KW"/>
</dbReference>
<dbReference type="PANTHER" id="PTHR43214:SF24">
    <property type="entry name" value="TRANSCRIPTIONAL REGULATORY PROTEIN NARL-RELATED"/>
    <property type="match status" value="1"/>
</dbReference>
<dbReference type="PROSITE" id="PS50110">
    <property type="entry name" value="RESPONSE_REGULATORY"/>
    <property type="match status" value="1"/>
</dbReference>
<dbReference type="PROSITE" id="PS50043">
    <property type="entry name" value="HTH_LUXR_2"/>
    <property type="match status" value="1"/>
</dbReference>
<evidence type="ECO:0000256" key="4">
    <source>
        <dbReference type="ARBA" id="ARBA00023163"/>
    </source>
</evidence>
<dbReference type="Pfam" id="PF00072">
    <property type="entry name" value="Response_reg"/>
    <property type="match status" value="1"/>
</dbReference>
<comment type="caution">
    <text evidence="9">The sequence shown here is derived from an EMBL/GenBank/DDBJ whole genome shotgun (WGS) entry which is preliminary data.</text>
</comment>
<reference evidence="9" key="1">
    <citation type="journal article" date="2014" name="Int. J. Syst. Evol. Microbiol.">
        <title>Complete genome sequence of Corynebacterium casei LMG S-19264T (=DSM 44701T), isolated from a smear-ripened cheese.</title>
        <authorList>
            <consortium name="US DOE Joint Genome Institute (JGI-PGF)"/>
            <person name="Walter F."/>
            <person name="Albersmeier A."/>
            <person name="Kalinowski J."/>
            <person name="Ruckert C."/>
        </authorList>
    </citation>
    <scope>NUCLEOTIDE SEQUENCE</scope>
    <source>
        <strain evidence="9">CGMCC 1.12187</strain>
    </source>
</reference>
<feature type="region of interest" description="Disordered" evidence="6">
    <location>
        <begin position="213"/>
        <end position="243"/>
    </location>
</feature>
<name>A0A917GPJ6_9MICC</name>
<dbReference type="PANTHER" id="PTHR43214">
    <property type="entry name" value="TWO-COMPONENT RESPONSE REGULATOR"/>
    <property type="match status" value="1"/>
</dbReference>
<dbReference type="Proteomes" id="UP000638848">
    <property type="component" value="Unassembled WGS sequence"/>
</dbReference>
<dbReference type="RefSeq" id="WP_188535644.1">
    <property type="nucleotide sequence ID" value="NZ_BMEQ01000005.1"/>
</dbReference>
<dbReference type="GO" id="GO:0006355">
    <property type="term" value="P:regulation of DNA-templated transcription"/>
    <property type="evidence" value="ECO:0007669"/>
    <property type="project" value="InterPro"/>
</dbReference>
<protein>
    <submittedName>
        <fullName evidence="9">DNA-binding response regulator</fullName>
    </submittedName>
</protein>
<organism evidence="9 10">
    <name type="scientific">Kocuria dechangensis</name>
    <dbReference type="NCBI Taxonomy" id="1176249"/>
    <lineage>
        <taxon>Bacteria</taxon>
        <taxon>Bacillati</taxon>
        <taxon>Actinomycetota</taxon>
        <taxon>Actinomycetes</taxon>
        <taxon>Micrococcales</taxon>
        <taxon>Micrococcaceae</taxon>
        <taxon>Kocuria</taxon>
    </lineage>
</organism>
<evidence type="ECO:0000256" key="5">
    <source>
        <dbReference type="PROSITE-ProRule" id="PRU00169"/>
    </source>
</evidence>
<feature type="compositionally biased region" description="Low complexity" evidence="6">
    <location>
        <begin position="221"/>
        <end position="237"/>
    </location>
</feature>
<feature type="modified residue" description="4-aspartylphosphate" evidence="5">
    <location>
        <position position="52"/>
    </location>
</feature>
<keyword evidence="1 5" id="KW-0597">Phosphoprotein</keyword>
<dbReference type="AlphaFoldDB" id="A0A917GPJ6"/>
<evidence type="ECO:0000256" key="1">
    <source>
        <dbReference type="ARBA" id="ARBA00022553"/>
    </source>
</evidence>
<dbReference type="InterPro" id="IPR039420">
    <property type="entry name" value="WalR-like"/>
</dbReference>
<sequence>MRIVIAEDAVLLRAGLVRLLTEAGHDVVADVDTAEALLRAVEEHEPDFALVDVRLPPTFTDEGIRAAVLIRSQHPDVAVLVLSQYVEERYASELIETRRDGLGYLLKDRVADVDQFLESVETVGAGGTVLDPEVVSQLLVRSRHRRELDQLSPREHEVLGLMAQGLSNASIAANLFLTESSVEKHIRSVFTKLGLASEDGGNRRVRAVLRYLGYPDPGPGHRPSTPGGRRTTPTTPTNQEFRP</sequence>
<feature type="domain" description="Response regulatory" evidence="8">
    <location>
        <begin position="2"/>
        <end position="122"/>
    </location>
</feature>
<dbReference type="InterPro" id="IPR011006">
    <property type="entry name" value="CheY-like_superfamily"/>
</dbReference>
<feature type="domain" description="HTH luxR-type" evidence="7">
    <location>
        <begin position="144"/>
        <end position="209"/>
    </location>
</feature>
<keyword evidence="4" id="KW-0804">Transcription</keyword>
<evidence type="ECO:0000313" key="10">
    <source>
        <dbReference type="Proteomes" id="UP000638848"/>
    </source>
</evidence>
<dbReference type="InterPro" id="IPR001789">
    <property type="entry name" value="Sig_transdc_resp-reg_receiver"/>
</dbReference>
<dbReference type="InterPro" id="IPR058245">
    <property type="entry name" value="NreC/VraR/RcsB-like_REC"/>
</dbReference>
<gene>
    <name evidence="9" type="ORF">GCM10011374_14280</name>
</gene>
<evidence type="ECO:0000256" key="6">
    <source>
        <dbReference type="SAM" id="MobiDB-lite"/>
    </source>
</evidence>
<evidence type="ECO:0000259" key="8">
    <source>
        <dbReference type="PROSITE" id="PS50110"/>
    </source>
</evidence>
<evidence type="ECO:0000256" key="3">
    <source>
        <dbReference type="ARBA" id="ARBA00023125"/>
    </source>
</evidence>
<dbReference type="SMART" id="SM00448">
    <property type="entry name" value="REC"/>
    <property type="match status" value="1"/>
</dbReference>
<evidence type="ECO:0000259" key="7">
    <source>
        <dbReference type="PROSITE" id="PS50043"/>
    </source>
</evidence>
<dbReference type="EMBL" id="BMEQ01000005">
    <property type="protein sequence ID" value="GGG52625.1"/>
    <property type="molecule type" value="Genomic_DNA"/>
</dbReference>
<dbReference type="SUPFAM" id="SSF52172">
    <property type="entry name" value="CheY-like"/>
    <property type="match status" value="1"/>
</dbReference>
<keyword evidence="3 9" id="KW-0238">DNA-binding</keyword>
<proteinExistence type="predicted"/>
<dbReference type="PRINTS" id="PR00038">
    <property type="entry name" value="HTHLUXR"/>
</dbReference>
<dbReference type="SMART" id="SM00421">
    <property type="entry name" value="HTH_LUXR"/>
    <property type="match status" value="1"/>
</dbReference>
<dbReference type="GO" id="GO:0000160">
    <property type="term" value="P:phosphorelay signal transduction system"/>
    <property type="evidence" value="ECO:0007669"/>
    <property type="project" value="InterPro"/>
</dbReference>
<reference evidence="9" key="2">
    <citation type="submission" date="2020-09" db="EMBL/GenBank/DDBJ databases">
        <authorList>
            <person name="Sun Q."/>
            <person name="Zhou Y."/>
        </authorList>
    </citation>
    <scope>NUCLEOTIDE SEQUENCE</scope>
    <source>
        <strain evidence="9">CGMCC 1.12187</strain>
    </source>
</reference>
<dbReference type="CDD" id="cd06170">
    <property type="entry name" value="LuxR_C_like"/>
    <property type="match status" value="1"/>
</dbReference>
<dbReference type="InterPro" id="IPR000792">
    <property type="entry name" value="Tscrpt_reg_LuxR_C"/>
</dbReference>
<dbReference type="Gene3D" id="3.40.50.2300">
    <property type="match status" value="1"/>
</dbReference>
<dbReference type="Pfam" id="PF00196">
    <property type="entry name" value="GerE"/>
    <property type="match status" value="1"/>
</dbReference>
<keyword evidence="10" id="KW-1185">Reference proteome</keyword>
<dbReference type="PROSITE" id="PS00622">
    <property type="entry name" value="HTH_LUXR_1"/>
    <property type="match status" value="1"/>
</dbReference>